<dbReference type="AlphaFoldDB" id="A0A840WVB3"/>
<feature type="domain" description="AMP-dependent synthetase/ligase" evidence="3">
    <location>
        <begin position="9"/>
        <end position="344"/>
    </location>
</feature>
<dbReference type="InterPro" id="IPR045851">
    <property type="entry name" value="AMP-bd_C_sf"/>
</dbReference>
<evidence type="ECO:0000313" key="5">
    <source>
        <dbReference type="EMBL" id="MBB5514174.1"/>
    </source>
</evidence>
<accession>A0A840WVB3</accession>
<keyword evidence="6" id="KW-1185">Reference proteome</keyword>
<reference evidence="5 6" key="1">
    <citation type="submission" date="2020-08" db="EMBL/GenBank/DDBJ databases">
        <title>Genomic Encyclopedia of Type Strains, Phase IV (KMG-IV): sequencing the most valuable type-strain genomes for metagenomic binning, comparative biology and taxonomic classification.</title>
        <authorList>
            <person name="Goeker M."/>
        </authorList>
    </citation>
    <scope>NUCLEOTIDE SEQUENCE [LARGE SCALE GENOMIC DNA]</scope>
    <source>
        <strain evidence="5 6">DSM 103377</strain>
    </source>
</reference>
<dbReference type="InterPro" id="IPR025110">
    <property type="entry name" value="AMP-bd_C"/>
</dbReference>
<protein>
    <submittedName>
        <fullName evidence="5">Acyl-CoA synthetase (AMP-forming)/AMP-acid ligase II</fullName>
    </submittedName>
</protein>
<organism evidence="5 6">
    <name type="scientific">Rubricella aquisinus</name>
    <dbReference type="NCBI Taxonomy" id="2028108"/>
    <lineage>
        <taxon>Bacteria</taxon>
        <taxon>Pseudomonadati</taxon>
        <taxon>Pseudomonadota</taxon>
        <taxon>Alphaproteobacteria</taxon>
        <taxon>Rhodobacterales</taxon>
        <taxon>Paracoccaceae</taxon>
        <taxon>Rubricella</taxon>
    </lineage>
</organism>
<dbReference type="Gene3D" id="3.30.300.30">
    <property type="match status" value="1"/>
</dbReference>
<dbReference type="GO" id="GO:0031956">
    <property type="term" value="F:medium-chain fatty acid-CoA ligase activity"/>
    <property type="evidence" value="ECO:0007669"/>
    <property type="project" value="TreeGrafter"/>
</dbReference>
<comment type="similarity">
    <text evidence="1">Belongs to the ATP-dependent AMP-binding enzyme family.</text>
</comment>
<dbReference type="PANTHER" id="PTHR43201">
    <property type="entry name" value="ACYL-COA SYNTHETASE"/>
    <property type="match status" value="1"/>
</dbReference>
<dbReference type="RefSeq" id="WP_184007509.1">
    <property type="nucleotide sequence ID" value="NZ_JACIJS010000001.1"/>
</dbReference>
<name>A0A840WVB3_9RHOB</name>
<evidence type="ECO:0000256" key="1">
    <source>
        <dbReference type="ARBA" id="ARBA00006432"/>
    </source>
</evidence>
<evidence type="ECO:0000259" key="3">
    <source>
        <dbReference type="Pfam" id="PF00501"/>
    </source>
</evidence>
<gene>
    <name evidence="5" type="ORF">FHS89_000172</name>
</gene>
<dbReference type="SUPFAM" id="SSF56801">
    <property type="entry name" value="Acetyl-CoA synthetase-like"/>
    <property type="match status" value="1"/>
</dbReference>
<dbReference type="GO" id="GO:0006631">
    <property type="term" value="P:fatty acid metabolic process"/>
    <property type="evidence" value="ECO:0007669"/>
    <property type="project" value="TreeGrafter"/>
</dbReference>
<dbReference type="InterPro" id="IPR000873">
    <property type="entry name" value="AMP-dep_synth/lig_dom"/>
</dbReference>
<dbReference type="PANTHER" id="PTHR43201:SF5">
    <property type="entry name" value="MEDIUM-CHAIN ACYL-COA LIGASE ACSF2, MITOCHONDRIAL"/>
    <property type="match status" value="1"/>
</dbReference>
<proteinExistence type="inferred from homology"/>
<dbReference type="Pfam" id="PF00501">
    <property type="entry name" value="AMP-binding"/>
    <property type="match status" value="1"/>
</dbReference>
<dbReference type="InterPro" id="IPR020845">
    <property type="entry name" value="AMP-binding_CS"/>
</dbReference>
<dbReference type="Proteomes" id="UP000553766">
    <property type="component" value="Unassembled WGS sequence"/>
</dbReference>
<dbReference type="Pfam" id="PF13193">
    <property type="entry name" value="AMP-binding_C"/>
    <property type="match status" value="1"/>
</dbReference>
<keyword evidence="2 5" id="KW-0436">Ligase</keyword>
<dbReference type="PROSITE" id="PS00455">
    <property type="entry name" value="AMP_BINDING"/>
    <property type="match status" value="1"/>
</dbReference>
<evidence type="ECO:0000313" key="6">
    <source>
        <dbReference type="Proteomes" id="UP000553766"/>
    </source>
</evidence>
<dbReference type="EMBL" id="JACIJS010000001">
    <property type="protein sequence ID" value="MBB5514174.1"/>
    <property type="molecule type" value="Genomic_DNA"/>
</dbReference>
<comment type="caution">
    <text evidence="5">The sequence shown here is derived from an EMBL/GenBank/DDBJ whole genome shotgun (WGS) entry which is preliminary data.</text>
</comment>
<feature type="domain" description="AMP-binding enzyme C-terminal" evidence="4">
    <location>
        <begin position="395"/>
        <end position="468"/>
    </location>
</feature>
<evidence type="ECO:0000259" key="4">
    <source>
        <dbReference type="Pfam" id="PF13193"/>
    </source>
</evidence>
<dbReference type="InterPro" id="IPR042099">
    <property type="entry name" value="ANL_N_sf"/>
</dbReference>
<evidence type="ECO:0000256" key="2">
    <source>
        <dbReference type="ARBA" id="ARBA00022598"/>
    </source>
</evidence>
<dbReference type="Gene3D" id="3.40.50.12780">
    <property type="entry name" value="N-terminal domain of ligase-like"/>
    <property type="match status" value="1"/>
</dbReference>
<sequence length="483" mass="51108">MIHAMLDAQPAERVMLITGHDTRHSYGKVQAGSSGLSDLLALQGVRAGDRVLIVTENCARAIIAIFAAARLGAWAVPVNARLSDAELDRIIAHARPRAVLFALGGEGHATRHEAHAVDTGAGRYHLTLPHASNPSAEAGVAVMLYTTGTTGQPKGVMLTHDNLRFAAKASAELRGMGVGDVVYGALPITHVFGLASMIMAATHAGATIRLHHRFTPEALFGALQQDVTILPAVPQMHALLMQYVRAQGFARLEGSALRYVSSGAAPLDPEWKRAAEAFYGLPLQNGYGMTESTAGIAATRNPIGSPDISVGAPLPGVDVTLDAPGADGVGEVLTRGPHIMRGYFEASRDTAMALRADGFLRTGDLGRMDAEGRLTIVGRAKELIIRSGFNVYPQEVEAALNEHPSVAFAAVIGRPVDGNEEVLGFVQTEDTTLTEAALMDFVAKRLTAYKRPARIIVTERLPAAATGKILKHQLLGVFADLLG</sequence>